<dbReference type="InterPro" id="IPR003653">
    <property type="entry name" value="Peptidase_C48_C"/>
</dbReference>
<evidence type="ECO:0000256" key="4">
    <source>
        <dbReference type="SAM" id="MobiDB-lite"/>
    </source>
</evidence>
<dbReference type="PANTHER" id="PTHR34835">
    <property type="entry name" value="OS07G0283600 PROTEIN-RELATED"/>
    <property type="match status" value="1"/>
</dbReference>
<sequence>MGRTKKSDEPKASAESDEIPLKDFVKRKNKEISKPEEENPEAKMLSIEEQRKQILDQKQMLLNIQKQLKEQEDRLNAQTNASKDENEDEHPKPQPKKRKLTFRSSAQEDDAQKVDEQPETKKKGTRVKTIPNRNRTRLQLYKEEFPQTMKEVNEEFEALEKKKSAPVNKKRKGTSKKGKEIVLREDYEKDEEEVEEESISSSTFFIKKRGNDIMIADGEMEVKEEEKPVIDPKQKPHEHKLNVRQTAQMLMRFLKGISSDKPINRAKQQAITELGFGSFLNLDIPPNVNPFPYELLSHFNSSTRALDLQKSSLHITIGDIYLVYGIPIGGDQVIELTDETDPAVKKVFSDFWKYWDVQSGCPKLVKMIEKLIKETTKVDDNWKRSFLVVVVNTMIKSTTNISPNFKFLASTVNLNRVRNLNWCHYAYTSLLTAAKYWNEDRSRWFAGPLPFLMVCYFDRVQIEKEYPPRSFPIIKCWSRQMISSRVKHDNECGFGHGIILDRIESPPELIQYRRDILLEKEQEEPPQPQQEEQEQEQPQPPPPQHEEQEQEQPQPPPTEQEEVPPPLQQKQQQQQQKQQQAHQSSPVTELGEDQEIPEQQTHSNPEEVKLPSTVEEFHQEFLKTTAELSGVMNKFNNLLSLSKKFFDTTVDVKETMSFNMAEMWSKCSETQLPTVFDNVKNASNEERKDSQEMGSILIQDKEFFSSDYFSILFDDAVKKATRGKKKETVMEKETEEPMSEEPLSEESLPELPPFLTPPTMDSENDGVNDLTLKLGLPSISDITPTHDYEEEMRIQALLMNNSLTEGDLQTISGEKEDYSEKEQQSPPKTEMFKIYFLSVPESLKNNDDALNKSSEKGTPIPNREEQDFETPKVPVADSQGNVITPSVYLRDEEDVPTKTTKDEEDVPTTSQIPATMKRIKNVPIVLRSPFLTQYSHLLEASDKLSQEDKDLKCILDYAIAEGDPSELVYYDKWNLITRANMQTLGGDVWVENNIIDTFAKLLNDDRDQCVKSNMKFYFSTIPYNMLLQNDAYGGTQDSQGTEQKRFQNFVDSIKHEMSVANVSSLNGYHLLFFPVCSGAHFFLIVINNKTKKVEILDNLDLPEGIPFENKYEQNPQNTFETWLKFCELEGYPLKNTQIKQYEITLPSMPWKNRENKVECGVYAMRHMETYKGNPNWDCGFTNYEDDKIYIRQLRIHYATQILSSAQNEKHELRYLALKQANQVE</sequence>
<proteinExistence type="inferred from homology"/>
<feature type="compositionally biased region" description="Pro residues" evidence="4">
    <location>
        <begin position="553"/>
        <end position="567"/>
    </location>
</feature>
<dbReference type="Proteomes" id="UP000813463">
    <property type="component" value="Chromosome 5"/>
</dbReference>
<accession>A0ABM3QSL4</accession>
<keyword evidence="2" id="KW-0645">Protease</keyword>
<dbReference type="SUPFAM" id="SSF54001">
    <property type="entry name" value="Cysteine proteinases"/>
    <property type="match status" value="1"/>
</dbReference>
<feature type="region of interest" description="Disordered" evidence="4">
    <location>
        <begin position="723"/>
        <end position="749"/>
    </location>
</feature>
<name>A0ABM3QSL4_SPIOL</name>
<keyword evidence="3" id="KW-0378">Hydrolase</keyword>
<organism evidence="6 7">
    <name type="scientific">Spinacia oleracea</name>
    <name type="common">Spinach</name>
    <dbReference type="NCBI Taxonomy" id="3562"/>
    <lineage>
        <taxon>Eukaryota</taxon>
        <taxon>Viridiplantae</taxon>
        <taxon>Streptophyta</taxon>
        <taxon>Embryophyta</taxon>
        <taxon>Tracheophyta</taxon>
        <taxon>Spermatophyta</taxon>
        <taxon>Magnoliopsida</taxon>
        <taxon>eudicotyledons</taxon>
        <taxon>Gunneridae</taxon>
        <taxon>Pentapetalae</taxon>
        <taxon>Caryophyllales</taxon>
        <taxon>Chenopodiaceae</taxon>
        <taxon>Chenopodioideae</taxon>
        <taxon>Anserineae</taxon>
        <taxon>Spinacia</taxon>
    </lineage>
</organism>
<dbReference type="RefSeq" id="XP_056686373.1">
    <property type="nucleotide sequence ID" value="XM_056830395.1"/>
</dbReference>
<comment type="similarity">
    <text evidence="1">Belongs to the peptidase C48 family.</text>
</comment>
<reference evidence="6" key="1">
    <citation type="journal article" date="2021" name="Nat. Commun.">
        <title>Genomic analyses provide insights into spinach domestication and the genetic basis of agronomic traits.</title>
        <authorList>
            <person name="Cai X."/>
            <person name="Sun X."/>
            <person name="Xu C."/>
            <person name="Sun H."/>
            <person name="Wang X."/>
            <person name="Ge C."/>
            <person name="Zhang Z."/>
            <person name="Wang Q."/>
            <person name="Fei Z."/>
            <person name="Jiao C."/>
            <person name="Wang Q."/>
        </authorList>
    </citation>
    <scope>NUCLEOTIDE SEQUENCE [LARGE SCALE GENOMIC DNA]</scope>
    <source>
        <strain evidence="6">cv. Varoflay</strain>
    </source>
</reference>
<evidence type="ECO:0000259" key="5">
    <source>
        <dbReference type="PROSITE" id="PS50600"/>
    </source>
</evidence>
<feature type="compositionally biased region" description="Basic and acidic residues" evidence="4">
    <location>
        <begin position="110"/>
        <end position="122"/>
    </location>
</feature>
<feature type="region of interest" description="Disordered" evidence="4">
    <location>
        <begin position="65"/>
        <end position="144"/>
    </location>
</feature>
<dbReference type="PANTHER" id="PTHR34835:SF90">
    <property type="entry name" value="AMINOTRANSFERASE-LIKE PLANT MOBILE DOMAIN-CONTAINING PROTEIN"/>
    <property type="match status" value="1"/>
</dbReference>
<feature type="region of interest" description="Disordered" evidence="4">
    <location>
        <begin position="522"/>
        <end position="608"/>
    </location>
</feature>
<dbReference type="PROSITE" id="PS50600">
    <property type="entry name" value="ULP_PROTEASE"/>
    <property type="match status" value="1"/>
</dbReference>
<evidence type="ECO:0000313" key="6">
    <source>
        <dbReference type="Proteomes" id="UP000813463"/>
    </source>
</evidence>
<feature type="compositionally biased region" description="Basic and acidic residues" evidence="4">
    <location>
        <begin position="845"/>
        <end position="855"/>
    </location>
</feature>
<evidence type="ECO:0000313" key="7">
    <source>
        <dbReference type="RefSeq" id="XP_056686373.1"/>
    </source>
</evidence>
<dbReference type="Gene3D" id="3.40.395.10">
    <property type="entry name" value="Adenoviral Proteinase, Chain A"/>
    <property type="match status" value="1"/>
</dbReference>
<gene>
    <name evidence="7" type="primary">LOC110798178</name>
</gene>
<evidence type="ECO:0000256" key="2">
    <source>
        <dbReference type="ARBA" id="ARBA00022670"/>
    </source>
</evidence>
<dbReference type="GeneID" id="110798178"/>
<feature type="compositionally biased region" description="Low complexity" evidence="4">
    <location>
        <begin position="568"/>
        <end position="580"/>
    </location>
</feature>
<feature type="region of interest" description="Disordered" evidence="4">
    <location>
        <begin position="1"/>
        <end position="45"/>
    </location>
</feature>
<evidence type="ECO:0000256" key="3">
    <source>
        <dbReference type="ARBA" id="ARBA00022801"/>
    </source>
</evidence>
<evidence type="ECO:0000256" key="1">
    <source>
        <dbReference type="ARBA" id="ARBA00005234"/>
    </source>
</evidence>
<feature type="compositionally biased region" description="Acidic residues" evidence="4">
    <location>
        <begin position="733"/>
        <end position="748"/>
    </location>
</feature>
<feature type="region of interest" description="Disordered" evidence="4">
    <location>
        <begin position="845"/>
        <end position="879"/>
    </location>
</feature>
<reference evidence="7" key="2">
    <citation type="submission" date="2025-08" db="UniProtKB">
        <authorList>
            <consortium name="RefSeq"/>
        </authorList>
    </citation>
    <scope>IDENTIFICATION</scope>
    <source>
        <tissue evidence="7">Leaf</tissue>
    </source>
</reference>
<dbReference type="InterPro" id="IPR038765">
    <property type="entry name" value="Papain-like_cys_pep_sf"/>
</dbReference>
<protein>
    <submittedName>
        <fullName evidence="7">Uncharacterized protein isoform X1</fullName>
    </submittedName>
</protein>
<keyword evidence="6" id="KW-1185">Reference proteome</keyword>
<feature type="domain" description="Ubiquitin-like protease family profile" evidence="5">
    <location>
        <begin position="974"/>
        <end position="1170"/>
    </location>
</feature>